<dbReference type="Gene3D" id="3.40.50.1460">
    <property type="match status" value="1"/>
</dbReference>
<comment type="similarity">
    <text evidence="1">Belongs to the peptidase C14B family.</text>
</comment>
<keyword evidence="4" id="KW-1185">Reference proteome</keyword>
<gene>
    <name evidence="3" type="ORF">EDD18DRAFT_1423355</name>
</gene>
<dbReference type="EMBL" id="JAUEPU010000040">
    <property type="protein sequence ID" value="KAK0488254.1"/>
    <property type="molecule type" value="Genomic_DNA"/>
</dbReference>
<dbReference type="Proteomes" id="UP001175228">
    <property type="component" value="Unassembled WGS sequence"/>
</dbReference>
<dbReference type="InterPro" id="IPR011600">
    <property type="entry name" value="Pept_C14_caspase"/>
</dbReference>
<dbReference type="GO" id="GO:0005737">
    <property type="term" value="C:cytoplasm"/>
    <property type="evidence" value="ECO:0007669"/>
    <property type="project" value="TreeGrafter"/>
</dbReference>
<dbReference type="AlphaFoldDB" id="A0AA39PRB3"/>
<sequence>MSRGNVDSVTVFLATRQRALHSADHRQDLTSLNKLRILRQKRSRAQKFSPWKVTRPPLQLGTPHRCDGSRFWVVLIGIEKYNGRPLHGCVSDARLMEKYFVEELRVPKDRIQLLLGSEDHTSPDDPMYPSRTHITDVLRGLATNDKIEHGENIIVYFAGHGSCYSYYEDDGDEDGICENIEALCPIDRDTLGANDKCVPDDTHGTNDSKQSRYRARKRQIYQYRLERDMTLQNLLKLGVMESLCGLYNQISHRYAAKWVTSDIKLELRK</sequence>
<proteinExistence type="inferred from homology"/>
<dbReference type="PANTHER" id="PTHR48104">
    <property type="entry name" value="METACASPASE-4"/>
    <property type="match status" value="1"/>
</dbReference>
<evidence type="ECO:0000313" key="4">
    <source>
        <dbReference type="Proteomes" id="UP001175228"/>
    </source>
</evidence>
<comment type="caution">
    <text evidence="3">The sequence shown here is derived from an EMBL/GenBank/DDBJ whole genome shotgun (WGS) entry which is preliminary data.</text>
</comment>
<evidence type="ECO:0000256" key="1">
    <source>
        <dbReference type="ARBA" id="ARBA00009005"/>
    </source>
</evidence>
<accession>A0AA39PRB3</accession>
<dbReference type="GO" id="GO:0004197">
    <property type="term" value="F:cysteine-type endopeptidase activity"/>
    <property type="evidence" value="ECO:0007669"/>
    <property type="project" value="InterPro"/>
</dbReference>
<reference evidence="3" key="1">
    <citation type="submission" date="2023-06" db="EMBL/GenBank/DDBJ databases">
        <authorList>
            <consortium name="Lawrence Berkeley National Laboratory"/>
            <person name="Ahrendt S."/>
            <person name="Sahu N."/>
            <person name="Indic B."/>
            <person name="Wong-Bajracharya J."/>
            <person name="Merenyi Z."/>
            <person name="Ke H.-M."/>
            <person name="Monk M."/>
            <person name="Kocsube S."/>
            <person name="Drula E."/>
            <person name="Lipzen A."/>
            <person name="Balint B."/>
            <person name="Henrissat B."/>
            <person name="Andreopoulos B."/>
            <person name="Martin F.M."/>
            <person name="Harder C.B."/>
            <person name="Rigling D."/>
            <person name="Ford K.L."/>
            <person name="Foster G.D."/>
            <person name="Pangilinan J."/>
            <person name="Papanicolaou A."/>
            <person name="Barry K."/>
            <person name="LaButti K."/>
            <person name="Viragh M."/>
            <person name="Koriabine M."/>
            <person name="Yan M."/>
            <person name="Riley R."/>
            <person name="Champramary S."/>
            <person name="Plett K.L."/>
            <person name="Tsai I.J."/>
            <person name="Slot J."/>
            <person name="Sipos G."/>
            <person name="Plett J."/>
            <person name="Nagy L.G."/>
            <person name="Grigoriev I.V."/>
        </authorList>
    </citation>
    <scope>NUCLEOTIDE SEQUENCE</scope>
    <source>
        <strain evidence="3">HWK02</strain>
    </source>
</reference>
<dbReference type="GO" id="GO:0006508">
    <property type="term" value="P:proteolysis"/>
    <property type="evidence" value="ECO:0007669"/>
    <property type="project" value="InterPro"/>
</dbReference>
<evidence type="ECO:0000259" key="2">
    <source>
        <dbReference type="Pfam" id="PF00656"/>
    </source>
</evidence>
<evidence type="ECO:0000313" key="3">
    <source>
        <dbReference type="EMBL" id="KAK0488254.1"/>
    </source>
</evidence>
<dbReference type="PANTHER" id="PTHR48104:SF17">
    <property type="entry name" value="METACASPASE-3"/>
    <property type="match status" value="1"/>
</dbReference>
<dbReference type="Pfam" id="PF00656">
    <property type="entry name" value="Peptidase_C14"/>
    <property type="match status" value="1"/>
</dbReference>
<organism evidence="3 4">
    <name type="scientific">Armillaria luteobubalina</name>
    <dbReference type="NCBI Taxonomy" id="153913"/>
    <lineage>
        <taxon>Eukaryota</taxon>
        <taxon>Fungi</taxon>
        <taxon>Dikarya</taxon>
        <taxon>Basidiomycota</taxon>
        <taxon>Agaricomycotina</taxon>
        <taxon>Agaricomycetes</taxon>
        <taxon>Agaricomycetidae</taxon>
        <taxon>Agaricales</taxon>
        <taxon>Marasmiineae</taxon>
        <taxon>Physalacriaceae</taxon>
        <taxon>Armillaria</taxon>
    </lineage>
</organism>
<feature type="domain" description="Peptidase C14 caspase" evidence="2">
    <location>
        <begin position="72"/>
        <end position="188"/>
    </location>
</feature>
<dbReference type="InterPro" id="IPR050452">
    <property type="entry name" value="Metacaspase"/>
</dbReference>
<protein>
    <recommendedName>
        <fullName evidence="2">Peptidase C14 caspase domain-containing protein</fullName>
    </recommendedName>
</protein>
<name>A0AA39PRB3_9AGAR</name>